<dbReference type="Gene3D" id="3.40.30.10">
    <property type="entry name" value="Glutaredoxin"/>
    <property type="match status" value="1"/>
</dbReference>
<organism evidence="8 9">
    <name type="scientific">Piscinibacterium candidicorallinum</name>
    <dbReference type="NCBI Taxonomy" id="1793872"/>
    <lineage>
        <taxon>Bacteria</taxon>
        <taxon>Pseudomonadati</taxon>
        <taxon>Pseudomonadota</taxon>
        <taxon>Betaproteobacteria</taxon>
        <taxon>Burkholderiales</taxon>
        <taxon>Piscinibacterium</taxon>
    </lineage>
</organism>
<dbReference type="PANTHER" id="PTHR45694">
    <property type="entry name" value="GLUTAREDOXIN 2"/>
    <property type="match status" value="1"/>
</dbReference>
<keyword evidence="6" id="KW-0963">Cytoplasm</keyword>
<evidence type="ECO:0000313" key="8">
    <source>
        <dbReference type="EMBL" id="MFC3149236.1"/>
    </source>
</evidence>
<sequence length="85" mass="9284">MQAVTMYTTAVCPYCQRAKMLLKQRGVSEINEIRIDTDPAQKDLMIEKTGRRTVPQIFVGDTHVGGCDDLYALDGKGGLVPLLAG</sequence>
<evidence type="ECO:0000256" key="6">
    <source>
        <dbReference type="RuleBase" id="RU364065"/>
    </source>
</evidence>
<feature type="domain" description="Glutaredoxin" evidence="7">
    <location>
        <begin position="4"/>
        <end position="64"/>
    </location>
</feature>
<name>A0ABV7H9A8_9BURK</name>
<dbReference type="RefSeq" id="WP_377305838.1">
    <property type="nucleotide sequence ID" value="NZ_CP180191.1"/>
</dbReference>
<accession>A0ABV7H9A8</accession>
<keyword evidence="3 6" id="KW-0249">Electron transport</keyword>
<dbReference type="SUPFAM" id="SSF52833">
    <property type="entry name" value="Thioredoxin-like"/>
    <property type="match status" value="1"/>
</dbReference>
<dbReference type="InterPro" id="IPR014025">
    <property type="entry name" value="Glutaredoxin_subgr"/>
</dbReference>
<evidence type="ECO:0000256" key="4">
    <source>
        <dbReference type="ARBA" id="ARBA00023157"/>
    </source>
</evidence>
<keyword evidence="5 6" id="KW-0676">Redox-active center</keyword>
<dbReference type="Proteomes" id="UP001595556">
    <property type="component" value="Unassembled WGS sequence"/>
</dbReference>
<dbReference type="NCBIfam" id="TIGR02181">
    <property type="entry name" value="GRX_bact"/>
    <property type="match status" value="1"/>
</dbReference>
<dbReference type="CDD" id="cd03418">
    <property type="entry name" value="GRX_GRXb_1_3_like"/>
    <property type="match status" value="1"/>
</dbReference>
<dbReference type="InterPro" id="IPR011767">
    <property type="entry name" value="GLR_AS"/>
</dbReference>
<protein>
    <recommendedName>
        <fullName evidence="6">Glutaredoxin</fullName>
    </recommendedName>
</protein>
<evidence type="ECO:0000256" key="3">
    <source>
        <dbReference type="ARBA" id="ARBA00022982"/>
    </source>
</evidence>
<dbReference type="PROSITE" id="PS51354">
    <property type="entry name" value="GLUTAREDOXIN_2"/>
    <property type="match status" value="1"/>
</dbReference>
<comment type="caution">
    <text evidence="8">The sequence shown here is derived from an EMBL/GenBank/DDBJ whole genome shotgun (WGS) entry which is preliminary data.</text>
</comment>
<dbReference type="EMBL" id="JBHRTI010000010">
    <property type="protein sequence ID" value="MFC3149236.1"/>
    <property type="molecule type" value="Genomic_DNA"/>
</dbReference>
<dbReference type="PANTHER" id="PTHR45694:SF18">
    <property type="entry name" value="GLUTAREDOXIN-1-RELATED"/>
    <property type="match status" value="1"/>
</dbReference>
<dbReference type="InterPro" id="IPR002109">
    <property type="entry name" value="Glutaredoxin"/>
</dbReference>
<proteinExistence type="inferred from homology"/>
<evidence type="ECO:0000259" key="7">
    <source>
        <dbReference type="Pfam" id="PF00462"/>
    </source>
</evidence>
<evidence type="ECO:0000256" key="1">
    <source>
        <dbReference type="ARBA" id="ARBA00007787"/>
    </source>
</evidence>
<keyword evidence="4" id="KW-1015">Disulfide bond</keyword>
<dbReference type="InterPro" id="IPR036249">
    <property type="entry name" value="Thioredoxin-like_sf"/>
</dbReference>
<keyword evidence="9" id="KW-1185">Reference proteome</keyword>
<comment type="function">
    <text evidence="6">Has a glutathione-disulfide oxidoreductase activity in the presence of NADPH and glutathione reductase. Reduces low molecular weight disulfides and proteins.</text>
</comment>
<comment type="similarity">
    <text evidence="1 6">Belongs to the glutaredoxin family.</text>
</comment>
<dbReference type="PRINTS" id="PR00160">
    <property type="entry name" value="GLUTAREDOXIN"/>
</dbReference>
<dbReference type="PROSITE" id="PS00195">
    <property type="entry name" value="GLUTAREDOXIN_1"/>
    <property type="match status" value="1"/>
</dbReference>
<evidence type="ECO:0000256" key="5">
    <source>
        <dbReference type="ARBA" id="ARBA00023284"/>
    </source>
</evidence>
<reference evidence="9" key="1">
    <citation type="journal article" date="2019" name="Int. J. Syst. Evol. Microbiol.">
        <title>The Global Catalogue of Microorganisms (GCM) 10K type strain sequencing project: providing services to taxonomists for standard genome sequencing and annotation.</title>
        <authorList>
            <consortium name="The Broad Institute Genomics Platform"/>
            <consortium name="The Broad Institute Genome Sequencing Center for Infectious Disease"/>
            <person name="Wu L."/>
            <person name="Ma J."/>
        </authorList>
    </citation>
    <scope>NUCLEOTIDE SEQUENCE [LARGE SCALE GENOMIC DNA]</scope>
    <source>
        <strain evidence="9">KCTC 52168</strain>
    </source>
</reference>
<evidence type="ECO:0000256" key="2">
    <source>
        <dbReference type="ARBA" id="ARBA00022448"/>
    </source>
</evidence>
<keyword evidence="2 6" id="KW-0813">Transport</keyword>
<evidence type="ECO:0000313" key="9">
    <source>
        <dbReference type="Proteomes" id="UP001595556"/>
    </source>
</evidence>
<dbReference type="InterPro" id="IPR011900">
    <property type="entry name" value="GRX_bact"/>
</dbReference>
<dbReference type="Pfam" id="PF00462">
    <property type="entry name" value="Glutaredoxin"/>
    <property type="match status" value="1"/>
</dbReference>
<gene>
    <name evidence="8" type="primary">grxC</name>
    <name evidence="8" type="ORF">ACFOEN_16560</name>
</gene>